<gene>
    <name evidence="11" type="ORF">QBC38DRAFT_58954</name>
</gene>
<accession>A0AAN7BGX4</accession>
<dbReference type="InterPro" id="IPR017972">
    <property type="entry name" value="Cyt_P450_CS"/>
</dbReference>
<name>A0AAN7BGX4_9PEZI</name>
<protein>
    <submittedName>
        <fullName evidence="11">Cytochrome P450</fullName>
    </submittedName>
</protein>
<reference evidence="11" key="1">
    <citation type="journal article" date="2023" name="Mol. Phylogenet. Evol.">
        <title>Genome-scale phylogeny and comparative genomics of the fungal order Sordariales.</title>
        <authorList>
            <person name="Hensen N."/>
            <person name="Bonometti L."/>
            <person name="Westerberg I."/>
            <person name="Brannstrom I.O."/>
            <person name="Guillou S."/>
            <person name="Cros-Aarteil S."/>
            <person name="Calhoun S."/>
            <person name="Haridas S."/>
            <person name="Kuo A."/>
            <person name="Mondo S."/>
            <person name="Pangilinan J."/>
            <person name="Riley R."/>
            <person name="LaButti K."/>
            <person name="Andreopoulos B."/>
            <person name="Lipzen A."/>
            <person name="Chen C."/>
            <person name="Yan M."/>
            <person name="Daum C."/>
            <person name="Ng V."/>
            <person name="Clum A."/>
            <person name="Steindorff A."/>
            <person name="Ohm R.A."/>
            <person name="Martin F."/>
            <person name="Silar P."/>
            <person name="Natvig D.O."/>
            <person name="Lalanne C."/>
            <person name="Gautier V."/>
            <person name="Ament-Velasquez S.L."/>
            <person name="Kruys A."/>
            <person name="Hutchinson M.I."/>
            <person name="Powell A.J."/>
            <person name="Barry K."/>
            <person name="Miller A.N."/>
            <person name="Grigoriev I.V."/>
            <person name="Debuchy R."/>
            <person name="Gladieux P."/>
            <person name="Hiltunen Thoren M."/>
            <person name="Johannesson H."/>
        </authorList>
    </citation>
    <scope>NUCLEOTIDE SEQUENCE</scope>
    <source>
        <strain evidence="11">CBS 990.96</strain>
    </source>
</reference>
<comment type="similarity">
    <text evidence="2 9">Belongs to the cytochrome P450 family.</text>
</comment>
<evidence type="ECO:0000256" key="4">
    <source>
        <dbReference type="ARBA" id="ARBA00022723"/>
    </source>
</evidence>
<evidence type="ECO:0000256" key="5">
    <source>
        <dbReference type="ARBA" id="ARBA00023002"/>
    </source>
</evidence>
<proteinExistence type="inferred from homology"/>
<keyword evidence="10" id="KW-0812">Transmembrane</keyword>
<evidence type="ECO:0000256" key="6">
    <source>
        <dbReference type="ARBA" id="ARBA00023004"/>
    </source>
</evidence>
<dbReference type="AlphaFoldDB" id="A0AAN7BGX4"/>
<dbReference type="InterPro" id="IPR050121">
    <property type="entry name" value="Cytochrome_P450_monoxygenase"/>
</dbReference>
<dbReference type="GO" id="GO:0005506">
    <property type="term" value="F:iron ion binding"/>
    <property type="evidence" value="ECO:0007669"/>
    <property type="project" value="InterPro"/>
</dbReference>
<feature type="transmembrane region" description="Helical" evidence="10">
    <location>
        <begin position="40"/>
        <end position="62"/>
    </location>
</feature>
<evidence type="ECO:0000313" key="11">
    <source>
        <dbReference type="EMBL" id="KAK4223161.1"/>
    </source>
</evidence>
<reference evidence="11" key="2">
    <citation type="submission" date="2023-05" db="EMBL/GenBank/DDBJ databases">
        <authorList>
            <consortium name="Lawrence Berkeley National Laboratory"/>
            <person name="Steindorff A."/>
            <person name="Hensen N."/>
            <person name="Bonometti L."/>
            <person name="Westerberg I."/>
            <person name="Brannstrom I.O."/>
            <person name="Guillou S."/>
            <person name="Cros-Aarteil S."/>
            <person name="Calhoun S."/>
            <person name="Haridas S."/>
            <person name="Kuo A."/>
            <person name="Mondo S."/>
            <person name="Pangilinan J."/>
            <person name="Riley R."/>
            <person name="Labutti K."/>
            <person name="Andreopoulos B."/>
            <person name="Lipzen A."/>
            <person name="Chen C."/>
            <person name="Yanf M."/>
            <person name="Daum C."/>
            <person name="Ng V."/>
            <person name="Clum A."/>
            <person name="Ohm R."/>
            <person name="Martin F."/>
            <person name="Silar P."/>
            <person name="Natvig D."/>
            <person name="Lalanne C."/>
            <person name="Gautier V."/>
            <person name="Ament-Velasquez S.L."/>
            <person name="Kruys A."/>
            <person name="Hutchinson M.I."/>
            <person name="Powell A.J."/>
            <person name="Barry K."/>
            <person name="Miller A.N."/>
            <person name="Grigoriev I.V."/>
            <person name="Debuchy R."/>
            <person name="Gladieux P."/>
            <person name="Thoren M.H."/>
            <person name="Johannesson H."/>
        </authorList>
    </citation>
    <scope>NUCLEOTIDE SEQUENCE</scope>
    <source>
        <strain evidence="11">CBS 990.96</strain>
    </source>
</reference>
<dbReference type="GO" id="GO:0020037">
    <property type="term" value="F:heme binding"/>
    <property type="evidence" value="ECO:0007669"/>
    <property type="project" value="InterPro"/>
</dbReference>
<feature type="binding site" description="axial binding residue" evidence="8">
    <location>
        <position position="479"/>
    </location>
    <ligand>
        <name>heme</name>
        <dbReference type="ChEBI" id="CHEBI:30413"/>
    </ligand>
    <ligandPart>
        <name>Fe</name>
        <dbReference type="ChEBI" id="CHEBI:18248"/>
    </ligandPart>
</feature>
<dbReference type="InterPro" id="IPR002403">
    <property type="entry name" value="Cyt_P450_E_grp-IV"/>
</dbReference>
<comment type="cofactor">
    <cofactor evidence="1 8">
        <name>heme</name>
        <dbReference type="ChEBI" id="CHEBI:30413"/>
    </cofactor>
</comment>
<evidence type="ECO:0000256" key="2">
    <source>
        <dbReference type="ARBA" id="ARBA00010617"/>
    </source>
</evidence>
<keyword evidence="10" id="KW-1133">Transmembrane helix</keyword>
<evidence type="ECO:0000256" key="10">
    <source>
        <dbReference type="SAM" id="Phobius"/>
    </source>
</evidence>
<keyword evidence="4 8" id="KW-0479">Metal-binding</keyword>
<comment type="caution">
    <text evidence="11">The sequence shown here is derived from an EMBL/GenBank/DDBJ whole genome shotgun (WGS) entry which is preliminary data.</text>
</comment>
<evidence type="ECO:0000256" key="3">
    <source>
        <dbReference type="ARBA" id="ARBA00022617"/>
    </source>
</evidence>
<keyword evidence="10" id="KW-0472">Membrane</keyword>
<organism evidence="11 12">
    <name type="scientific">Podospora fimiseda</name>
    <dbReference type="NCBI Taxonomy" id="252190"/>
    <lineage>
        <taxon>Eukaryota</taxon>
        <taxon>Fungi</taxon>
        <taxon>Dikarya</taxon>
        <taxon>Ascomycota</taxon>
        <taxon>Pezizomycotina</taxon>
        <taxon>Sordariomycetes</taxon>
        <taxon>Sordariomycetidae</taxon>
        <taxon>Sordariales</taxon>
        <taxon>Podosporaceae</taxon>
        <taxon>Podospora</taxon>
    </lineage>
</organism>
<keyword evidence="3 8" id="KW-0349">Heme</keyword>
<keyword evidence="7 9" id="KW-0503">Monooxygenase</keyword>
<dbReference type="PRINTS" id="PR00385">
    <property type="entry name" value="P450"/>
</dbReference>
<dbReference type="InterPro" id="IPR001128">
    <property type="entry name" value="Cyt_P450"/>
</dbReference>
<evidence type="ECO:0000313" key="12">
    <source>
        <dbReference type="Proteomes" id="UP001301958"/>
    </source>
</evidence>
<dbReference type="Pfam" id="PF00067">
    <property type="entry name" value="p450"/>
    <property type="match status" value="1"/>
</dbReference>
<keyword evidence="12" id="KW-1185">Reference proteome</keyword>
<dbReference type="EMBL" id="MU865437">
    <property type="protein sequence ID" value="KAK4223161.1"/>
    <property type="molecule type" value="Genomic_DNA"/>
</dbReference>
<keyword evidence="6 8" id="KW-0408">Iron</keyword>
<evidence type="ECO:0000256" key="1">
    <source>
        <dbReference type="ARBA" id="ARBA00001971"/>
    </source>
</evidence>
<dbReference type="PANTHER" id="PTHR24305:SF157">
    <property type="entry name" value="N-ACETYLTRYPTOPHAN 6-HYDROXYLASE IVOC-RELATED"/>
    <property type="match status" value="1"/>
</dbReference>
<dbReference type="PRINTS" id="PR00465">
    <property type="entry name" value="EP450IV"/>
</dbReference>
<dbReference type="InterPro" id="IPR036396">
    <property type="entry name" value="Cyt_P450_sf"/>
</dbReference>
<dbReference type="Proteomes" id="UP001301958">
    <property type="component" value="Unassembled WGS sequence"/>
</dbReference>
<evidence type="ECO:0000256" key="8">
    <source>
        <dbReference type="PIRSR" id="PIRSR602403-1"/>
    </source>
</evidence>
<dbReference type="CDD" id="cd11062">
    <property type="entry name" value="CYP58-like"/>
    <property type="match status" value="1"/>
</dbReference>
<evidence type="ECO:0000256" key="7">
    <source>
        <dbReference type="ARBA" id="ARBA00023033"/>
    </source>
</evidence>
<sequence length="546" mass="62116">MSVDSSTPLFQSLLKGTELSFTRLQQDYEQYAPDNWRKTAFTLFAAAILTHFISVAIWRLYLSPLAKIPGPKLAGLTFLYEAYYEVILGGQYFKRVAEMHEQYGPIVRVTPDEVHWNDPEFIDTIYPTTGRKTNKPEWFSKRTGTPDSIVSTPGHDLHRRRRNALNSFFSVASIRRLDIVMKEYTEKMLNRMEKISKSNNQVLQFHHMFKACASDVITIYAFGECFGFMELEDFGWSFFESTDEFFFLTHLFFLIPGLVQIAQNAPAWILKKIIPALGELRDRQDWWLNKVREIRTSPNPERVKSTIFEGIINSPLPASEKEDQRLASEAQLVVFAGEGTTAYSLTCALYHLLDNPTDLATLKAELKASNLDPTKIPSINDVEALPFLNAVIQEAVRLHPGVMARQVRISPETPILYTDKQSGKDYVIPPGTITSMSPLDTHMNESAFENAYAFKPERWIENPLLTRYFHGFSKGTRGCVGMTLARREMAIILASIFLKYDLYTGQSGPTLELYDTDRARDIDANSDYIIPVPAKGSKGLQVLIRN</sequence>
<dbReference type="PANTHER" id="PTHR24305">
    <property type="entry name" value="CYTOCHROME P450"/>
    <property type="match status" value="1"/>
</dbReference>
<dbReference type="Gene3D" id="1.10.630.10">
    <property type="entry name" value="Cytochrome P450"/>
    <property type="match status" value="1"/>
</dbReference>
<dbReference type="SUPFAM" id="SSF48264">
    <property type="entry name" value="Cytochrome P450"/>
    <property type="match status" value="1"/>
</dbReference>
<evidence type="ECO:0000256" key="9">
    <source>
        <dbReference type="RuleBase" id="RU000461"/>
    </source>
</evidence>
<dbReference type="GO" id="GO:0004497">
    <property type="term" value="F:monooxygenase activity"/>
    <property type="evidence" value="ECO:0007669"/>
    <property type="project" value="UniProtKB-KW"/>
</dbReference>
<dbReference type="GO" id="GO:0016705">
    <property type="term" value="F:oxidoreductase activity, acting on paired donors, with incorporation or reduction of molecular oxygen"/>
    <property type="evidence" value="ECO:0007669"/>
    <property type="project" value="InterPro"/>
</dbReference>
<keyword evidence="5 9" id="KW-0560">Oxidoreductase</keyword>
<dbReference type="PROSITE" id="PS00086">
    <property type="entry name" value="CYTOCHROME_P450"/>
    <property type="match status" value="1"/>
</dbReference>